<organism evidence="2 3">
    <name type="scientific">Flavisolibacter ginsenosidimutans</name>
    <dbReference type="NCBI Taxonomy" id="661481"/>
    <lineage>
        <taxon>Bacteria</taxon>
        <taxon>Pseudomonadati</taxon>
        <taxon>Bacteroidota</taxon>
        <taxon>Chitinophagia</taxon>
        <taxon>Chitinophagales</taxon>
        <taxon>Chitinophagaceae</taxon>
        <taxon>Flavisolibacter</taxon>
    </lineage>
</organism>
<gene>
    <name evidence="2" type="ORF">FSB75_13410</name>
</gene>
<evidence type="ECO:0000256" key="1">
    <source>
        <dbReference type="SAM" id="Coils"/>
    </source>
</evidence>
<dbReference type="Proteomes" id="UP000321204">
    <property type="component" value="Chromosome"/>
</dbReference>
<reference evidence="2 3" key="1">
    <citation type="journal article" date="2015" name="Int. J. Syst. Evol. Microbiol.">
        <title>Flavisolibacter ginsenosidimutans sp. nov., with ginsenoside-converting activity isolated from soil used for cultivating ginseng.</title>
        <authorList>
            <person name="Zhao Y."/>
            <person name="Liu Q."/>
            <person name="Kang M.S."/>
            <person name="Jin F."/>
            <person name="Yu H."/>
            <person name="Im W.T."/>
        </authorList>
    </citation>
    <scope>NUCLEOTIDE SEQUENCE [LARGE SCALE GENOMIC DNA]</scope>
    <source>
        <strain evidence="2 3">Gsoil 636</strain>
    </source>
</reference>
<keyword evidence="1" id="KW-0175">Coiled coil</keyword>
<dbReference type="EMBL" id="CP042433">
    <property type="protein sequence ID" value="QEC56851.1"/>
    <property type="molecule type" value="Genomic_DNA"/>
</dbReference>
<accession>A0A5B8UJH0</accession>
<feature type="coiled-coil region" evidence="1">
    <location>
        <begin position="8"/>
        <end position="35"/>
    </location>
</feature>
<dbReference type="AlphaFoldDB" id="A0A5B8UJH0"/>
<dbReference type="PIRSF" id="PIRSF039032">
    <property type="entry name" value="HigB-2"/>
    <property type="match status" value="1"/>
</dbReference>
<evidence type="ECO:0000313" key="2">
    <source>
        <dbReference type="EMBL" id="QEC56851.1"/>
    </source>
</evidence>
<protein>
    <recommendedName>
        <fullName evidence="4">Addiction module toxin RelE</fullName>
    </recommendedName>
</protein>
<dbReference type="KEGG" id="fgg:FSB75_13410"/>
<sequence length="111" mass="12550">MSFSVIPSDKFKKEAKRLSKKYASLKEELTELNNTLSNTPETGTPLGSDTYKIRLAIKSKGKGKRGGGRVITYVMKANKEVYLLTIYDKSEFENIDDRSLKNIIQSLNLED</sequence>
<dbReference type="Pfam" id="PF06296">
    <property type="entry name" value="RelE"/>
    <property type="match status" value="1"/>
</dbReference>
<dbReference type="InterPro" id="IPR009387">
    <property type="entry name" value="HigB-2"/>
</dbReference>
<dbReference type="OrthoDB" id="1364255at2"/>
<name>A0A5B8UJH0_9BACT</name>
<evidence type="ECO:0000313" key="3">
    <source>
        <dbReference type="Proteomes" id="UP000321204"/>
    </source>
</evidence>
<keyword evidence="3" id="KW-1185">Reference proteome</keyword>
<proteinExistence type="predicted"/>
<dbReference type="RefSeq" id="WP_146788405.1">
    <property type="nucleotide sequence ID" value="NZ_BAABIO010000003.1"/>
</dbReference>
<evidence type="ECO:0008006" key="4">
    <source>
        <dbReference type="Google" id="ProtNLM"/>
    </source>
</evidence>